<evidence type="ECO:0000313" key="8">
    <source>
        <dbReference type="Proteomes" id="UP000435036"/>
    </source>
</evidence>
<sequence length="300" mass="33608">MDVQFPIYSPEHEIYDPLFEEKNLRVFIKRDDMIHPFISGNKWRKLKLHIEQAKSQGINQLVTFGGAWSNHILATAAAGAQFQLKTYAFIRGEEVSNPVLSMCKLFGMQLHFVDRESYRNKEALFQQAFPAQEAWFIDEGGRSDLGIEGCVSIYEELKNTYQHIILAAGTGTTAAGLLKAIQSQSNDTQLHVVPVLKLGDSLANDFKTWGLASKNLYLHADYHFGGYAKTKPELLAFIQSFVSKTGIMIEPVYTGKMMYGLYDLIKKDQFKPGSHILAIHTGGLTGFLGMYEQFGALPGI</sequence>
<feature type="modified residue" description="N6-(pyridoxal phosphate)lysine" evidence="5">
    <location>
        <position position="42"/>
    </location>
</feature>
<dbReference type="InterPro" id="IPR001926">
    <property type="entry name" value="TrpB-like_PALP"/>
</dbReference>
<evidence type="ECO:0000259" key="6">
    <source>
        <dbReference type="Pfam" id="PF00291"/>
    </source>
</evidence>
<feature type="domain" description="Tryptophan synthase beta chain-like PALP" evidence="6">
    <location>
        <begin position="18"/>
        <end position="282"/>
    </location>
</feature>
<proteinExistence type="inferred from homology"/>
<keyword evidence="3 5" id="KW-0663">Pyridoxal phosphate</keyword>
<dbReference type="OrthoDB" id="9801249at2"/>
<evidence type="ECO:0000256" key="4">
    <source>
        <dbReference type="PIRSR" id="PIRSR006278-1"/>
    </source>
</evidence>
<dbReference type="Gene3D" id="3.40.50.1100">
    <property type="match status" value="2"/>
</dbReference>
<evidence type="ECO:0000256" key="2">
    <source>
        <dbReference type="ARBA" id="ARBA00008639"/>
    </source>
</evidence>
<dbReference type="SUPFAM" id="SSF53686">
    <property type="entry name" value="Tryptophan synthase beta subunit-like PLP-dependent enzymes"/>
    <property type="match status" value="1"/>
</dbReference>
<evidence type="ECO:0000256" key="1">
    <source>
        <dbReference type="ARBA" id="ARBA00001933"/>
    </source>
</evidence>
<accession>A0A6N8KU63</accession>
<dbReference type="RefSeq" id="WP_160367652.1">
    <property type="nucleotide sequence ID" value="NZ_WSQA01000002.1"/>
</dbReference>
<dbReference type="Proteomes" id="UP000435036">
    <property type="component" value="Unassembled WGS sequence"/>
</dbReference>
<comment type="caution">
    <text evidence="7">The sequence shown here is derived from an EMBL/GenBank/DDBJ whole genome shotgun (WGS) entry which is preliminary data.</text>
</comment>
<name>A0A6N8KU63_9SPHI</name>
<dbReference type="PANTHER" id="PTHR43780">
    <property type="entry name" value="1-AMINOCYCLOPROPANE-1-CARBOXYLATE DEAMINASE-RELATED"/>
    <property type="match status" value="1"/>
</dbReference>
<dbReference type="GO" id="GO:0019148">
    <property type="term" value="F:D-cysteine desulfhydrase activity"/>
    <property type="evidence" value="ECO:0007669"/>
    <property type="project" value="TreeGrafter"/>
</dbReference>
<dbReference type="AlphaFoldDB" id="A0A6N8KU63"/>
<dbReference type="InterPro" id="IPR036052">
    <property type="entry name" value="TrpB-like_PALP_sf"/>
</dbReference>
<keyword evidence="8" id="KW-1185">Reference proteome</keyword>
<comment type="similarity">
    <text evidence="2">Belongs to the ACC deaminase/D-cysteine desulfhydrase family.</text>
</comment>
<dbReference type="EMBL" id="WSQA01000002">
    <property type="protein sequence ID" value="MVZ61003.1"/>
    <property type="molecule type" value="Genomic_DNA"/>
</dbReference>
<comment type="cofactor">
    <cofactor evidence="1">
        <name>pyridoxal 5'-phosphate</name>
        <dbReference type="ChEBI" id="CHEBI:597326"/>
    </cofactor>
</comment>
<dbReference type="PANTHER" id="PTHR43780:SF2">
    <property type="entry name" value="1-AMINOCYCLOPROPANE-1-CARBOXYLATE DEAMINASE-RELATED"/>
    <property type="match status" value="1"/>
</dbReference>
<organism evidence="7 8">
    <name type="scientific">Sphingobacterium humi</name>
    <dbReference type="NCBI Taxonomy" id="1796905"/>
    <lineage>
        <taxon>Bacteria</taxon>
        <taxon>Pseudomonadati</taxon>
        <taxon>Bacteroidota</taxon>
        <taxon>Sphingobacteriia</taxon>
        <taxon>Sphingobacteriales</taxon>
        <taxon>Sphingobacteriaceae</taxon>
        <taxon>Sphingobacterium</taxon>
    </lineage>
</organism>
<dbReference type="Pfam" id="PF00291">
    <property type="entry name" value="PALP"/>
    <property type="match status" value="1"/>
</dbReference>
<gene>
    <name evidence="7" type="ORF">GQF63_03105</name>
</gene>
<feature type="active site" description="Nucleophile" evidence="4">
    <location>
        <position position="69"/>
    </location>
</feature>
<reference evidence="7 8" key="1">
    <citation type="submission" date="2019-12" db="EMBL/GenBank/DDBJ databases">
        <authorList>
            <person name="Dong K."/>
        </authorList>
    </citation>
    <scope>NUCLEOTIDE SEQUENCE [LARGE SCALE GENOMIC DNA]</scope>
    <source>
        <strain evidence="7 8">JCM 31225</strain>
    </source>
</reference>
<dbReference type="InterPro" id="IPR027278">
    <property type="entry name" value="ACCD_DCysDesulf"/>
</dbReference>
<dbReference type="PIRSF" id="PIRSF006278">
    <property type="entry name" value="ACCD_DCysDesulf"/>
    <property type="match status" value="1"/>
</dbReference>
<evidence type="ECO:0000256" key="3">
    <source>
        <dbReference type="ARBA" id="ARBA00022898"/>
    </source>
</evidence>
<evidence type="ECO:0000256" key="5">
    <source>
        <dbReference type="PIRSR" id="PIRSR006278-2"/>
    </source>
</evidence>
<protein>
    <submittedName>
        <fullName evidence="7">Pyridoxal-phosphate dependent enzyme</fullName>
    </submittedName>
</protein>
<evidence type="ECO:0000313" key="7">
    <source>
        <dbReference type="EMBL" id="MVZ61003.1"/>
    </source>
</evidence>